<dbReference type="AlphaFoldDB" id="A0A0P1GSG8"/>
<evidence type="ECO:0000256" key="4">
    <source>
        <dbReference type="ARBA" id="ARBA00022695"/>
    </source>
</evidence>
<dbReference type="GO" id="GO:0008033">
    <property type="term" value="P:tRNA processing"/>
    <property type="evidence" value="ECO:0007669"/>
    <property type="project" value="UniProtKB-KW"/>
</dbReference>
<dbReference type="GO" id="GO:0004810">
    <property type="term" value="F:CCA tRNA nucleotidyltransferase activity"/>
    <property type="evidence" value="ECO:0007669"/>
    <property type="project" value="UniProtKB-EC"/>
</dbReference>
<keyword evidence="2 8" id="KW-0808">Transferase</keyword>
<dbReference type="PROSITE" id="PS51257">
    <property type="entry name" value="PROKAR_LIPOPROTEIN"/>
    <property type="match status" value="1"/>
</dbReference>
<dbReference type="Pfam" id="PF12627">
    <property type="entry name" value="PolyA_pol_RNAbd"/>
    <property type="match status" value="1"/>
</dbReference>
<accession>A0A0P1GSG8</accession>
<dbReference type="Gene3D" id="3.30.460.10">
    <property type="entry name" value="Beta Polymerase, domain 2"/>
    <property type="match status" value="1"/>
</dbReference>
<evidence type="ECO:0000256" key="8">
    <source>
        <dbReference type="RuleBase" id="RU003953"/>
    </source>
</evidence>
<dbReference type="Gene3D" id="1.10.3090.10">
    <property type="entry name" value="cca-adding enzyme, domain 2"/>
    <property type="match status" value="1"/>
</dbReference>
<dbReference type="EMBL" id="CYSF01000015">
    <property type="protein sequence ID" value="CUH85497.1"/>
    <property type="molecule type" value="Genomic_DNA"/>
</dbReference>
<keyword evidence="7" id="KW-0460">Magnesium</keyword>
<proteinExistence type="inferred from homology"/>
<keyword evidence="12" id="KW-1185">Reference proteome</keyword>
<dbReference type="SUPFAM" id="SSF81891">
    <property type="entry name" value="Poly A polymerase C-terminal region-like"/>
    <property type="match status" value="1"/>
</dbReference>
<keyword evidence="6" id="KW-0547">Nucleotide-binding</keyword>
<gene>
    <name evidence="11" type="primary">cca</name>
    <name evidence="11" type="ORF">TM5383_02731</name>
</gene>
<dbReference type="PANTHER" id="PTHR46173">
    <property type="entry name" value="CCA TRNA NUCLEOTIDYLTRANSFERASE 1, MITOCHONDRIAL"/>
    <property type="match status" value="1"/>
</dbReference>
<dbReference type="EC" id="2.7.7.72" evidence="11"/>
<dbReference type="InterPro" id="IPR002646">
    <property type="entry name" value="PolA_pol_head_dom"/>
</dbReference>
<protein>
    <submittedName>
        <fullName evidence="11">CCA-adding enzyme</fullName>
        <ecNumber evidence="11">2.7.7.72</ecNumber>
    </submittedName>
</protein>
<feature type="domain" description="Poly A polymerase head" evidence="9">
    <location>
        <begin position="29"/>
        <end position="150"/>
    </location>
</feature>
<dbReference type="SUPFAM" id="SSF81301">
    <property type="entry name" value="Nucleotidyltransferase"/>
    <property type="match status" value="1"/>
</dbReference>
<evidence type="ECO:0000256" key="6">
    <source>
        <dbReference type="ARBA" id="ARBA00022741"/>
    </source>
</evidence>
<dbReference type="InterPro" id="IPR032828">
    <property type="entry name" value="PolyA_RNA-bd"/>
</dbReference>
<organism evidence="11 12">
    <name type="scientific">Thalassovita mediterranea</name>
    <dbReference type="NCBI Taxonomy" id="340021"/>
    <lineage>
        <taxon>Bacteria</taxon>
        <taxon>Pseudomonadati</taxon>
        <taxon>Pseudomonadota</taxon>
        <taxon>Alphaproteobacteria</taxon>
        <taxon>Rhodobacterales</taxon>
        <taxon>Roseobacteraceae</taxon>
        <taxon>Thalassovita</taxon>
    </lineage>
</organism>
<evidence type="ECO:0000256" key="5">
    <source>
        <dbReference type="ARBA" id="ARBA00022723"/>
    </source>
</evidence>
<evidence type="ECO:0000256" key="3">
    <source>
        <dbReference type="ARBA" id="ARBA00022694"/>
    </source>
</evidence>
<dbReference type="Proteomes" id="UP000051681">
    <property type="component" value="Unassembled WGS sequence"/>
</dbReference>
<name>A0A0P1GSG8_9RHOB</name>
<dbReference type="GO" id="GO:0046872">
    <property type="term" value="F:metal ion binding"/>
    <property type="evidence" value="ECO:0007669"/>
    <property type="project" value="UniProtKB-KW"/>
</dbReference>
<dbReference type="RefSeq" id="WP_058319572.1">
    <property type="nucleotide sequence ID" value="NZ_CYSF01000015.1"/>
</dbReference>
<comment type="cofactor">
    <cofactor evidence="1">
        <name>Mg(2+)</name>
        <dbReference type="ChEBI" id="CHEBI:18420"/>
    </cofactor>
</comment>
<dbReference type="Pfam" id="PF01743">
    <property type="entry name" value="PolyA_pol"/>
    <property type="match status" value="1"/>
</dbReference>
<dbReference type="GO" id="GO:0000166">
    <property type="term" value="F:nucleotide binding"/>
    <property type="evidence" value="ECO:0007669"/>
    <property type="project" value="UniProtKB-KW"/>
</dbReference>
<keyword evidence="8" id="KW-0694">RNA-binding</keyword>
<dbReference type="CDD" id="cd05398">
    <property type="entry name" value="NT_ClassII-CCAase"/>
    <property type="match status" value="1"/>
</dbReference>
<keyword evidence="4 11" id="KW-0548">Nucleotidyltransferase</keyword>
<dbReference type="STRING" id="340021.TM5383_02731"/>
<dbReference type="InterPro" id="IPR050264">
    <property type="entry name" value="Bact_CCA-adding_enz_type3_sf"/>
</dbReference>
<comment type="similarity">
    <text evidence="8">Belongs to the tRNA nucleotidyltransferase/poly(A) polymerase family.</text>
</comment>
<keyword evidence="5" id="KW-0479">Metal-binding</keyword>
<dbReference type="GO" id="GO:0000049">
    <property type="term" value="F:tRNA binding"/>
    <property type="evidence" value="ECO:0007669"/>
    <property type="project" value="TreeGrafter"/>
</dbReference>
<evidence type="ECO:0000256" key="1">
    <source>
        <dbReference type="ARBA" id="ARBA00001946"/>
    </source>
</evidence>
<evidence type="ECO:0000259" key="9">
    <source>
        <dbReference type="Pfam" id="PF01743"/>
    </source>
</evidence>
<evidence type="ECO:0000313" key="12">
    <source>
        <dbReference type="Proteomes" id="UP000051681"/>
    </source>
</evidence>
<feature type="domain" description="tRNA nucleotidyltransferase/poly(A) polymerase RNA and SrmB- binding" evidence="10">
    <location>
        <begin position="185"/>
        <end position="240"/>
    </location>
</feature>
<evidence type="ECO:0000256" key="7">
    <source>
        <dbReference type="ARBA" id="ARBA00022842"/>
    </source>
</evidence>
<dbReference type="OrthoDB" id="9805698at2"/>
<evidence type="ECO:0000313" key="11">
    <source>
        <dbReference type="EMBL" id="CUH85497.1"/>
    </source>
</evidence>
<dbReference type="InterPro" id="IPR043519">
    <property type="entry name" value="NT_sf"/>
</dbReference>
<evidence type="ECO:0000256" key="2">
    <source>
        <dbReference type="ARBA" id="ARBA00022679"/>
    </source>
</evidence>
<keyword evidence="3" id="KW-0819">tRNA processing</keyword>
<reference evidence="11 12" key="1">
    <citation type="submission" date="2015-09" db="EMBL/GenBank/DDBJ databases">
        <authorList>
            <consortium name="Swine Surveillance"/>
        </authorList>
    </citation>
    <scope>NUCLEOTIDE SEQUENCE [LARGE SCALE GENOMIC DNA]</scope>
    <source>
        <strain evidence="11 12">CECT 8383</strain>
    </source>
</reference>
<sequence>MVKVTGDWLTQPQTQAVCAMLTDAGHQAHFVGGCVRNALLDAPVSDLDISTDAHPERVMELAEAAGLTAVPTGIDHGTVTVISGRIPHEITTYRKDVETDGRRAVVAFADTMVEDAERRDFTMNALYCDAAGVVVDPLGQGLDDLKARRFRFINDPAQRIREDYLRILRYFRFHAWYGDAAEGLDADALAAIATNLAGIEALSRERVGSELIKLLSAPAPEQAVAAMRQCGALAMVLQGVDDRALAPLVHLEQQTDMAADGIRRLAALGGEEDGRGLRLSNEQRKRLAIYRDHIGTAEGAGELGYRHGADMARGILLLRAAMLEMPLMSGSFAAVDHGAAATFPVKAADLMEAFPGRFHGRALGDALRRLEALWIASDFTADRAALIDAS</sequence>
<dbReference type="PANTHER" id="PTHR46173:SF1">
    <property type="entry name" value="CCA TRNA NUCLEOTIDYLTRANSFERASE 1, MITOCHONDRIAL"/>
    <property type="match status" value="1"/>
</dbReference>
<evidence type="ECO:0000259" key="10">
    <source>
        <dbReference type="Pfam" id="PF12627"/>
    </source>
</evidence>